<dbReference type="Proteomes" id="UP000886520">
    <property type="component" value="Chromosome 13"/>
</dbReference>
<gene>
    <name evidence="2" type="ORF">GOP47_0013243</name>
</gene>
<comment type="caution">
    <text evidence="2">The sequence shown here is derived from an EMBL/GenBank/DDBJ whole genome shotgun (WGS) entry which is preliminary data.</text>
</comment>
<feature type="region of interest" description="Disordered" evidence="1">
    <location>
        <begin position="132"/>
        <end position="152"/>
    </location>
</feature>
<protein>
    <submittedName>
        <fullName evidence="2">Uncharacterized protein</fullName>
    </submittedName>
</protein>
<evidence type="ECO:0000256" key="1">
    <source>
        <dbReference type="SAM" id="MobiDB-lite"/>
    </source>
</evidence>
<accession>A0A9D4UP35</accession>
<proteinExistence type="predicted"/>
<organism evidence="2 3">
    <name type="scientific">Adiantum capillus-veneris</name>
    <name type="common">Maidenhair fern</name>
    <dbReference type="NCBI Taxonomy" id="13818"/>
    <lineage>
        <taxon>Eukaryota</taxon>
        <taxon>Viridiplantae</taxon>
        <taxon>Streptophyta</taxon>
        <taxon>Embryophyta</taxon>
        <taxon>Tracheophyta</taxon>
        <taxon>Polypodiopsida</taxon>
        <taxon>Polypodiidae</taxon>
        <taxon>Polypodiales</taxon>
        <taxon>Pteridineae</taxon>
        <taxon>Pteridaceae</taxon>
        <taxon>Vittarioideae</taxon>
        <taxon>Adiantum</taxon>
    </lineage>
</organism>
<dbReference type="OrthoDB" id="1927968at2759"/>
<dbReference type="AlphaFoldDB" id="A0A9D4UP35"/>
<feature type="region of interest" description="Disordered" evidence="1">
    <location>
        <begin position="461"/>
        <end position="486"/>
    </location>
</feature>
<reference evidence="2" key="1">
    <citation type="submission" date="2021-01" db="EMBL/GenBank/DDBJ databases">
        <title>Adiantum capillus-veneris genome.</title>
        <authorList>
            <person name="Fang Y."/>
            <person name="Liao Q."/>
        </authorList>
    </citation>
    <scope>NUCLEOTIDE SEQUENCE</scope>
    <source>
        <strain evidence="2">H3</strain>
        <tissue evidence="2">Leaf</tissue>
    </source>
</reference>
<dbReference type="InterPro" id="IPR040420">
    <property type="entry name" value="At1g76660-like"/>
</dbReference>
<dbReference type="EMBL" id="JABFUD020000013">
    <property type="protein sequence ID" value="KAI5070992.1"/>
    <property type="molecule type" value="Genomic_DNA"/>
</dbReference>
<feature type="compositionally biased region" description="Polar residues" evidence="1">
    <location>
        <begin position="463"/>
        <end position="486"/>
    </location>
</feature>
<name>A0A9D4UP35_ADICA</name>
<keyword evidence="3" id="KW-1185">Reference proteome</keyword>
<dbReference type="PANTHER" id="PTHR31798">
    <property type="entry name" value="HYDROXYPROLINE-RICH GLYCOPROTEIN-LIKE"/>
    <property type="match status" value="1"/>
</dbReference>
<evidence type="ECO:0000313" key="3">
    <source>
        <dbReference type="Proteomes" id="UP000886520"/>
    </source>
</evidence>
<evidence type="ECO:0000313" key="2">
    <source>
        <dbReference type="EMBL" id="KAI5070992.1"/>
    </source>
</evidence>
<sequence>MASEGGSSAAAISAAIISSAEQRYTAPEPRRWKGYWTRYWCFKSQKREKRIVPAFQPHGASDSSRGWLPAQAVLALVPPSSPASFLNSSVHSPVAASANVCSPGPPNTTFTIGPYAHETQLVSPPVFSTFTTEPSTAAVTPPPEPHLTTPSSPDVPFAQYIASSLQAKAAARDTISPLSTSAFPSPCDTPASHTPILGHLSLRRGLRDTVSPRSTSTLASPCDTPASYTATSGPLYSGVVTRETISPRSSSTLASPCDTPASYTPKSSHYYLGSPINCLVPPSVEYSVKEDVFPAESYTTVKPISPLFHPFNPFSSPDFSHTPFATLILPCEDSASNAEDSLASVISEAPNCDDVSRMMKPEDALVPTLSEVQICESLVNSNKTGGLCVGEESHKGFWQGISTGSMLSVDCNRVDVSFSCQSDTELSTGKLKDNDIFSDGGGMSQKSVSYKVDEQRDCCFSPVNRNDTDQNTQATTESSSMQHTDV</sequence>
<dbReference type="PANTHER" id="PTHR31798:SF10">
    <property type="entry name" value="OS02G0822000 PROTEIN"/>
    <property type="match status" value="1"/>
</dbReference>